<dbReference type="Proteomes" id="UP000258501">
    <property type="component" value="Segment"/>
</dbReference>
<name>R4JGP2_9CAUD</name>
<dbReference type="InterPro" id="IPR023385">
    <property type="entry name" value="YopX-like_C"/>
</dbReference>
<accession>R4JGP2</accession>
<proteinExistence type="predicted"/>
<reference evidence="1 2" key="1">
    <citation type="submission" date="2013-02" db="EMBL/GenBank/DDBJ databases">
        <authorList>
            <person name="Lukaszewicz M."/>
            <person name="Biegalska A."/>
            <person name="Krasowska A."/>
        </authorList>
    </citation>
    <scope>NUCLEOTIDE SEQUENCE [LARGE SCALE GENOMIC DNA]</scope>
</reference>
<dbReference type="EMBL" id="KC699836">
    <property type="protein sequence ID" value="AGK86951.1"/>
    <property type="molecule type" value="Genomic_DNA"/>
</dbReference>
<dbReference type="SUPFAM" id="SSF159006">
    <property type="entry name" value="YopX-like"/>
    <property type="match status" value="1"/>
</dbReference>
<gene>
    <name evidence="1" type="ORF">SIOphi_00715</name>
</gene>
<keyword evidence="2" id="KW-1185">Reference proteome</keyword>
<sequence>MSEKIIDEDYEIIGNIYQNPDLLLEATK</sequence>
<evidence type="ECO:0000313" key="2">
    <source>
        <dbReference type="Proteomes" id="UP000258501"/>
    </source>
</evidence>
<protein>
    <submittedName>
        <fullName evidence="1">Uncharacterized protein</fullName>
    </submittedName>
</protein>
<dbReference type="Gene3D" id="2.30.30.290">
    <property type="entry name" value="YopX-like domains"/>
    <property type="match status" value="1"/>
</dbReference>
<evidence type="ECO:0000313" key="1">
    <source>
        <dbReference type="EMBL" id="AGK86951.1"/>
    </source>
</evidence>
<organism evidence="1 2">
    <name type="scientific">Bacillus phage SIOphi</name>
    <dbReference type="NCBI Taxonomy" id="1285382"/>
    <lineage>
        <taxon>Viruses</taxon>
        <taxon>Duplodnaviria</taxon>
        <taxon>Heunggongvirae</taxon>
        <taxon>Uroviricota</taxon>
        <taxon>Caudoviricetes</taxon>
        <taxon>Herelleviridae</taxon>
        <taxon>Bastillevirinae</taxon>
        <taxon>Siophivirus</taxon>
        <taxon>Siophivirus SIOphi</taxon>
    </lineage>
</organism>